<feature type="region of interest" description="Disordered" evidence="3">
    <location>
        <begin position="475"/>
        <end position="550"/>
    </location>
</feature>
<dbReference type="InterPro" id="IPR033756">
    <property type="entry name" value="YlxH/NBP35"/>
</dbReference>
<dbReference type="CDD" id="cd05387">
    <property type="entry name" value="BY-kinase"/>
    <property type="match status" value="1"/>
</dbReference>
<keyword evidence="4" id="KW-1133">Transmembrane helix</keyword>
<dbReference type="InterPro" id="IPR005702">
    <property type="entry name" value="Wzc-like_C"/>
</dbReference>
<dbReference type="RefSeq" id="WP_259485279.1">
    <property type="nucleotide sequence ID" value="NZ_JANTEZ010000002.1"/>
</dbReference>
<sequence>MELRSYAAILRAHWLAIVALLLLGGAVAFGWSLLQPKVYQADASGYISAGAAGDTGSALVGDNLAKSKVKSYIDIGTSRAVAQHAIDELGLVATPESLVQRIKVSNPDDTVLLEVTALAGTPTDARDLAEAWLRGIQEQIDSIETQSGASADGSTDSIVKLIPLDSATLPDSPLSPNTRLAIVIGLVVGLVLGIALAFVRHAFDRRIRGADAVESQFGISVVGSIPVDRRFTDQDRLVAMEGATDYSRVDDDDVAVAESLRELRTNLQFMNVDDPPRVIVVTSPLPGDGKSTTIANLAIALAAGGQNVILVDADLRRPTVSTTFNLVGGAGLTEVLAGRSEVTDVLQPWGTSGRLFILAAGKTPPNPSELLGSERMHSLLAELSQFAIVLIDAPPLIPVTDAAILTHNTDGALVVASVGKTTYEALAKALANLERANGKALGVILNRVPRKGGGYYGYQYRGDYTAVSRADSVDPATEALPGLSGTPTAMAAPPRSETSSRQPGSEPPPPTFDDLLAEPDANESEVRTAPGEIPARSRRELRSARSHRGV</sequence>
<proteinExistence type="predicted"/>
<evidence type="ECO:0000313" key="5">
    <source>
        <dbReference type="EMBL" id="MCS5713732.1"/>
    </source>
</evidence>
<dbReference type="GO" id="GO:0004715">
    <property type="term" value="F:non-membrane spanning protein tyrosine kinase activity"/>
    <property type="evidence" value="ECO:0007669"/>
    <property type="project" value="UniProtKB-EC"/>
</dbReference>
<evidence type="ECO:0000256" key="4">
    <source>
        <dbReference type="SAM" id="Phobius"/>
    </source>
</evidence>
<dbReference type="NCBIfam" id="TIGR01007">
    <property type="entry name" value="eps_fam"/>
    <property type="match status" value="1"/>
</dbReference>
<dbReference type="InterPro" id="IPR050445">
    <property type="entry name" value="Bact_polysacc_biosynth/exp"/>
</dbReference>
<protein>
    <submittedName>
        <fullName evidence="5">Polysaccharide biosynthesis tyrosine autokinase</fullName>
        <ecNumber evidence="5">2.7.10.2</ecNumber>
    </submittedName>
</protein>
<dbReference type="Proteomes" id="UP001165580">
    <property type="component" value="Unassembled WGS sequence"/>
</dbReference>
<dbReference type="SUPFAM" id="SSF52540">
    <property type="entry name" value="P-loop containing nucleoside triphosphate hydrolases"/>
    <property type="match status" value="1"/>
</dbReference>
<feature type="transmembrane region" description="Helical" evidence="4">
    <location>
        <begin position="12"/>
        <end position="34"/>
    </location>
</feature>
<keyword evidence="5" id="KW-0808">Transferase</keyword>
<reference evidence="5" key="1">
    <citation type="submission" date="2022-08" db="EMBL/GenBank/DDBJ databases">
        <authorList>
            <person name="Deng Y."/>
            <person name="Han X.-F."/>
            <person name="Zhang Y.-Q."/>
        </authorList>
    </citation>
    <scope>NUCLEOTIDE SEQUENCE</scope>
    <source>
        <strain evidence="5">CPCC 205716</strain>
    </source>
</reference>
<keyword evidence="4" id="KW-0472">Membrane</keyword>
<dbReference type="PANTHER" id="PTHR32309:SF13">
    <property type="entry name" value="FERRIC ENTEROBACTIN TRANSPORT PROTEIN FEPE"/>
    <property type="match status" value="1"/>
</dbReference>
<dbReference type="Pfam" id="PF10609">
    <property type="entry name" value="ParA"/>
    <property type="match status" value="1"/>
</dbReference>
<keyword evidence="6" id="KW-1185">Reference proteome</keyword>
<organism evidence="5 6">
    <name type="scientific">Herbiconiux gentiana</name>
    <dbReference type="NCBI Taxonomy" id="2970912"/>
    <lineage>
        <taxon>Bacteria</taxon>
        <taxon>Bacillati</taxon>
        <taxon>Actinomycetota</taxon>
        <taxon>Actinomycetes</taxon>
        <taxon>Micrococcales</taxon>
        <taxon>Microbacteriaceae</taxon>
        <taxon>Herbiconiux</taxon>
    </lineage>
</organism>
<evidence type="ECO:0000313" key="6">
    <source>
        <dbReference type="Proteomes" id="UP001165580"/>
    </source>
</evidence>
<keyword evidence="1" id="KW-0547">Nucleotide-binding</keyword>
<dbReference type="PANTHER" id="PTHR32309">
    <property type="entry name" value="TYROSINE-PROTEIN KINASE"/>
    <property type="match status" value="1"/>
</dbReference>
<dbReference type="Gene3D" id="3.40.50.300">
    <property type="entry name" value="P-loop containing nucleotide triphosphate hydrolases"/>
    <property type="match status" value="1"/>
</dbReference>
<feature type="transmembrane region" description="Helical" evidence="4">
    <location>
        <begin position="180"/>
        <end position="199"/>
    </location>
</feature>
<dbReference type="InterPro" id="IPR027417">
    <property type="entry name" value="P-loop_NTPase"/>
</dbReference>
<comment type="caution">
    <text evidence="5">The sequence shown here is derived from an EMBL/GenBank/DDBJ whole genome shotgun (WGS) entry which is preliminary data.</text>
</comment>
<evidence type="ECO:0000256" key="2">
    <source>
        <dbReference type="ARBA" id="ARBA00022840"/>
    </source>
</evidence>
<keyword evidence="2" id="KW-0067">ATP-binding</keyword>
<dbReference type="EMBL" id="JANTEZ010000002">
    <property type="protein sequence ID" value="MCS5713732.1"/>
    <property type="molecule type" value="Genomic_DNA"/>
</dbReference>
<evidence type="ECO:0000256" key="1">
    <source>
        <dbReference type="ARBA" id="ARBA00022741"/>
    </source>
</evidence>
<dbReference type="EC" id="2.7.10.2" evidence="5"/>
<evidence type="ECO:0000256" key="3">
    <source>
        <dbReference type="SAM" id="MobiDB-lite"/>
    </source>
</evidence>
<accession>A0ABT2GDN1</accession>
<name>A0ABT2GDN1_9MICO</name>
<keyword evidence="4" id="KW-0812">Transmembrane</keyword>
<gene>
    <name evidence="5" type="ORF">NVV95_04100</name>
</gene>